<dbReference type="EMBL" id="JAEKFT010000012">
    <property type="protein sequence ID" value="MBT0961958.1"/>
    <property type="molecule type" value="Genomic_DNA"/>
</dbReference>
<dbReference type="Pfam" id="PF03147">
    <property type="entry name" value="FDX-ACB"/>
    <property type="match status" value="1"/>
</dbReference>
<evidence type="ECO:0000259" key="17">
    <source>
        <dbReference type="PROSITE" id="PS50886"/>
    </source>
</evidence>
<dbReference type="FunFam" id="3.30.70.380:FF:000001">
    <property type="entry name" value="Phenylalanine--tRNA ligase beta subunit"/>
    <property type="match status" value="1"/>
</dbReference>
<dbReference type="Pfam" id="PF17759">
    <property type="entry name" value="tRNA_synthFbeta"/>
    <property type="match status" value="1"/>
</dbReference>
<feature type="binding site" evidence="15">
    <location>
        <position position="453"/>
    </location>
    <ligand>
        <name>Mg(2+)</name>
        <dbReference type="ChEBI" id="CHEBI:18420"/>
        <note>shared with alpha subunit</note>
    </ligand>
</feature>
<dbReference type="GO" id="GO:0000049">
    <property type="term" value="F:tRNA binding"/>
    <property type="evidence" value="ECO:0007669"/>
    <property type="project" value="UniProtKB-UniRule"/>
</dbReference>
<proteinExistence type="inferred from homology"/>
<evidence type="ECO:0000256" key="1">
    <source>
        <dbReference type="ARBA" id="ARBA00004496"/>
    </source>
</evidence>
<dbReference type="Gene3D" id="3.50.40.10">
    <property type="entry name" value="Phenylalanyl-trna Synthetase, Chain B, domain 3"/>
    <property type="match status" value="1"/>
</dbReference>
<dbReference type="GO" id="GO:0005524">
    <property type="term" value="F:ATP binding"/>
    <property type="evidence" value="ECO:0007669"/>
    <property type="project" value="UniProtKB-UniRule"/>
</dbReference>
<dbReference type="InterPro" id="IPR005147">
    <property type="entry name" value="tRNA_synthase_B5-dom"/>
</dbReference>
<dbReference type="GO" id="GO:0004826">
    <property type="term" value="F:phenylalanine-tRNA ligase activity"/>
    <property type="evidence" value="ECO:0007669"/>
    <property type="project" value="UniProtKB-UniRule"/>
</dbReference>
<evidence type="ECO:0000256" key="4">
    <source>
        <dbReference type="ARBA" id="ARBA00022490"/>
    </source>
</evidence>
<dbReference type="CDD" id="cd00769">
    <property type="entry name" value="PheRS_beta_core"/>
    <property type="match status" value="1"/>
</dbReference>
<comment type="subcellular location">
    <subcellularLocation>
        <location evidence="1 15">Cytoplasm</location>
    </subcellularLocation>
</comment>
<feature type="binding site" evidence="15">
    <location>
        <position position="463"/>
    </location>
    <ligand>
        <name>Mg(2+)</name>
        <dbReference type="ChEBI" id="CHEBI:18420"/>
        <note>shared with alpha subunit</note>
    </ligand>
</feature>
<feature type="domain" description="B5" evidence="19">
    <location>
        <begin position="400"/>
        <end position="475"/>
    </location>
</feature>
<evidence type="ECO:0000256" key="6">
    <source>
        <dbReference type="ARBA" id="ARBA00022598"/>
    </source>
</evidence>
<dbReference type="GO" id="GO:0009328">
    <property type="term" value="C:phenylalanine-tRNA ligase complex"/>
    <property type="evidence" value="ECO:0007669"/>
    <property type="project" value="TreeGrafter"/>
</dbReference>
<dbReference type="GO" id="GO:0006432">
    <property type="term" value="P:phenylalanyl-tRNA aminoacylation"/>
    <property type="evidence" value="ECO:0007669"/>
    <property type="project" value="UniProtKB-UniRule"/>
</dbReference>
<sequence>MQFSEQWLRHFVDPRMDSEALGQLLTMAGLEVEEMNAVGGVFTSVVVGHILSTEKHPDADRLKVCQVDAGLDAPLQIVCGAPNAEAGMKVPCAVVGAQLPGFEIKKAKLRGVASHGMLCSARELGLSDEHAGLHVLPADAPVGQDVRTLLGLDDTVFVIKLTPNRADCLSLVGVAREVAALLDLPLNLPDLTPVVPAIDDIRPIVLDAPAACPRFCGRVIRGVDARAKTPEWMVRRLERSGIRAISALVDITNYVMLELGQPLHAYDNDRLDGTVRARLAQPGEQLLLLNEQTIDLDAGTLVIADDARVLGMAGIMGGEESGISLDTRDMFLEAAFFAPEAIAGRAREYGFGSDASHRFERGVDFDLSPKALERATALILEICGGQAGPAVQAESAEHLPARPAVTLRPARARRVLGIDLSDEAMANLLARVHLDVERDGDTFRVTPPSYRFDIEIEEDLVEELARLHGYDNIPAPAPTGHLAMLDRPEDRRDLWQVKRMVADREYQEVVTYAFIEEAWERDFCGNTQPIRLANPIASQMNVMRSSLIPGLIGTLLTNRKRQNPRVRIFETGRCFRIDPAGQPVAGYDQPVRLGLLAASGVAPEQWGVAQRNVDFYDLKGDLEALFAPRVLSFEAAEHPALHPGRSARILCEGRAIGFLGEIHPKWVQNYELGTAPVVCEVDTQALLAADLPVYSAISRQPAVVRDMALVVANSVAAMPLMAALKQAAPAIVRDVQLFDVYQGKGVDPDKKSLAFRVLMQDTQRTLEDAEVDAAVAALVQCAQAQFNAALRG</sequence>
<keyword evidence="21" id="KW-1185">Reference proteome</keyword>
<dbReference type="InterPro" id="IPR012340">
    <property type="entry name" value="NA-bd_OB-fold"/>
</dbReference>
<feature type="binding site" evidence="15">
    <location>
        <position position="462"/>
    </location>
    <ligand>
        <name>Mg(2+)</name>
        <dbReference type="ChEBI" id="CHEBI:18420"/>
        <note>shared with alpha subunit</note>
    </ligand>
</feature>
<dbReference type="Pfam" id="PF01588">
    <property type="entry name" value="tRNA_bind"/>
    <property type="match status" value="1"/>
</dbReference>
<dbReference type="InterPro" id="IPR033714">
    <property type="entry name" value="tRNA_bind_bactPheRS"/>
</dbReference>
<comment type="catalytic activity">
    <reaction evidence="14 15">
        <text>tRNA(Phe) + L-phenylalanine + ATP = L-phenylalanyl-tRNA(Phe) + AMP + diphosphate + H(+)</text>
        <dbReference type="Rhea" id="RHEA:19413"/>
        <dbReference type="Rhea" id="RHEA-COMP:9668"/>
        <dbReference type="Rhea" id="RHEA-COMP:9699"/>
        <dbReference type="ChEBI" id="CHEBI:15378"/>
        <dbReference type="ChEBI" id="CHEBI:30616"/>
        <dbReference type="ChEBI" id="CHEBI:33019"/>
        <dbReference type="ChEBI" id="CHEBI:58095"/>
        <dbReference type="ChEBI" id="CHEBI:78442"/>
        <dbReference type="ChEBI" id="CHEBI:78531"/>
        <dbReference type="ChEBI" id="CHEBI:456215"/>
        <dbReference type="EC" id="6.1.1.20"/>
    </reaction>
</comment>
<dbReference type="InterPro" id="IPR009061">
    <property type="entry name" value="DNA-bd_dom_put_sf"/>
</dbReference>
<evidence type="ECO:0000256" key="16">
    <source>
        <dbReference type="PROSITE-ProRule" id="PRU00209"/>
    </source>
</evidence>
<dbReference type="SMART" id="SM00896">
    <property type="entry name" value="FDX-ACB"/>
    <property type="match status" value="1"/>
</dbReference>
<evidence type="ECO:0000313" key="21">
    <source>
        <dbReference type="Proteomes" id="UP000694660"/>
    </source>
</evidence>
<evidence type="ECO:0000256" key="9">
    <source>
        <dbReference type="ARBA" id="ARBA00022840"/>
    </source>
</evidence>
<dbReference type="PANTHER" id="PTHR10947:SF0">
    <property type="entry name" value="PHENYLALANINE--TRNA LIGASE BETA SUBUNIT"/>
    <property type="match status" value="1"/>
</dbReference>
<dbReference type="Pfam" id="PF03483">
    <property type="entry name" value="B3_4"/>
    <property type="match status" value="1"/>
</dbReference>
<dbReference type="SUPFAM" id="SSF46955">
    <property type="entry name" value="Putative DNA-binding domain"/>
    <property type="match status" value="1"/>
</dbReference>
<keyword evidence="12 15" id="KW-0648">Protein biosynthesis</keyword>
<dbReference type="Gene3D" id="3.30.56.10">
    <property type="match status" value="2"/>
</dbReference>
<dbReference type="SUPFAM" id="SSF54991">
    <property type="entry name" value="Anticodon-binding domain of PheRS"/>
    <property type="match status" value="1"/>
</dbReference>
<dbReference type="InterPro" id="IPR002547">
    <property type="entry name" value="tRNA-bd_dom"/>
</dbReference>
<dbReference type="NCBIfam" id="TIGR00472">
    <property type="entry name" value="pheT_bact"/>
    <property type="match status" value="1"/>
</dbReference>
<dbReference type="SUPFAM" id="SSF55681">
    <property type="entry name" value="Class II aaRS and biotin synthetases"/>
    <property type="match status" value="1"/>
</dbReference>
<keyword evidence="10 15" id="KW-0460">Magnesium</keyword>
<keyword evidence="11 16" id="KW-0694">RNA-binding</keyword>
<dbReference type="RefSeq" id="WP_214361710.1">
    <property type="nucleotide sequence ID" value="NZ_JAEKFT010000012.1"/>
</dbReference>
<dbReference type="FunFam" id="2.40.50.140:FF:000045">
    <property type="entry name" value="Phenylalanine--tRNA ligase beta subunit"/>
    <property type="match status" value="1"/>
</dbReference>
<evidence type="ECO:0000256" key="14">
    <source>
        <dbReference type="ARBA" id="ARBA00049255"/>
    </source>
</evidence>
<comment type="caution">
    <text evidence="20">The sequence shown here is derived from an EMBL/GenBank/DDBJ whole genome shotgun (WGS) entry which is preliminary data.</text>
</comment>
<feature type="binding site" evidence="15">
    <location>
        <position position="459"/>
    </location>
    <ligand>
        <name>Mg(2+)</name>
        <dbReference type="ChEBI" id="CHEBI:18420"/>
        <note>shared with alpha subunit</note>
    </ligand>
</feature>
<dbReference type="SUPFAM" id="SSF50249">
    <property type="entry name" value="Nucleic acid-binding proteins"/>
    <property type="match status" value="1"/>
</dbReference>
<evidence type="ECO:0000256" key="2">
    <source>
        <dbReference type="ARBA" id="ARBA00008653"/>
    </source>
</evidence>
<dbReference type="InterPro" id="IPR045864">
    <property type="entry name" value="aa-tRNA-synth_II/BPL/LPL"/>
</dbReference>
<organism evidence="20 21">
    <name type="scientific">Denitromonas iodatirespirans</name>
    <dbReference type="NCBI Taxonomy" id="2795389"/>
    <lineage>
        <taxon>Bacteria</taxon>
        <taxon>Pseudomonadati</taxon>
        <taxon>Pseudomonadota</taxon>
        <taxon>Betaproteobacteria</taxon>
        <taxon>Rhodocyclales</taxon>
        <taxon>Zoogloeaceae</taxon>
        <taxon>Denitromonas</taxon>
    </lineage>
</organism>
<gene>
    <name evidence="15" type="primary">pheT</name>
    <name evidence="20" type="ORF">I8J34_12325</name>
</gene>
<dbReference type="SUPFAM" id="SSF56037">
    <property type="entry name" value="PheT/TilS domain"/>
    <property type="match status" value="1"/>
</dbReference>
<dbReference type="InterPro" id="IPR041616">
    <property type="entry name" value="PheRS_beta_core"/>
</dbReference>
<dbReference type="PROSITE" id="PS51483">
    <property type="entry name" value="B5"/>
    <property type="match status" value="1"/>
</dbReference>
<evidence type="ECO:0000256" key="3">
    <source>
        <dbReference type="ARBA" id="ARBA00011209"/>
    </source>
</evidence>
<dbReference type="InterPro" id="IPR004532">
    <property type="entry name" value="Phe-tRNA-ligase_IIc_bsu_bact"/>
</dbReference>
<dbReference type="PROSITE" id="PS51447">
    <property type="entry name" value="FDX_ACB"/>
    <property type="match status" value="1"/>
</dbReference>
<keyword evidence="13 15" id="KW-0030">Aminoacyl-tRNA synthetase</keyword>
<evidence type="ECO:0000256" key="10">
    <source>
        <dbReference type="ARBA" id="ARBA00022842"/>
    </source>
</evidence>
<evidence type="ECO:0000256" key="7">
    <source>
        <dbReference type="ARBA" id="ARBA00022723"/>
    </source>
</evidence>
<reference evidence="21" key="1">
    <citation type="journal article" date="2022" name="ISME J.">
        <title>Genetic and phylogenetic analysis of dissimilatory iodate-reducing bacteria identifies potential niches across the world's oceans.</title>
        <authorList>
            <person name="Reyes-Umana V."/>
            <person name="Henning Z."/>
            <person name="Lee K."/>
            <person name="Barnum T.P."/>
            <person name="Coates J.D."/>
        </authorList>
    </citation>
    <scope>NUCLEOTIDE SEQUENCE [LARGE SCALE GENOMIC DNA]</scope>
    <source>
        <strain evidence="21">IR12</strain>
    </source>
</reference>
<evidence type="ECO:0000256" key="5">
    <source>
        <dbReference type="ARBA" id="ARBA00022555"/>
    </source>
</evidence>
<dbReference type="SMART" id="SM00873">
    <property type="entry name" value="B3_4"/>
    <property type="match status" value="1"/>
</dbReference>
<dbReference type="Gene3D" id="2.40.50.140">
    <property type="entry name" value="Nucleic acid-binding proteins"/>
    <property type="match status" value="1"/>
</dbReference>
<dbReference type="Pfam" id="PF03484">
    <property type="entry name" value="B5"/>
    <property type="match status" value="1"/>
</dbReference>
<evidence type="ECO:0000259" key="18">
    <source>
        <dbReference type="PROSITE" id="PS51447"/>
    </source>
</evidence>
<dbReference type="NCBIfam" id="NF045760">
    <property type="entry name" value="YtpR"/>
    <property type="match status" value="1"/>
</dbReference>
<accession>A0A944H860</accession>
<dbReference type="InterPro" id="IPR036690">
    <property type="entry name" value="Fdx_antiC-bd_sf"/>
</dbReference>
<dbReference type="Gene3D" id="3.30.930.10">
    <property type="entry name" value="Bira Bifunctional Protein, Domain 2"/>
    <property type="match status" value="1"/>
</dbReference>
<name>A0A944H860_DENI1</name>
<dbReference type="HAMAP" id="MF_00283">
    <property type="entry name" value="Phe_tRNA_synth_beta1"/>
    <property type="match status" value="1"/>
</dbReference>
<dbReference type="PANTHER" id="PTHR10947">
    <property type="entry name" value="PHENYLALANYL-TRNA SYNTHETASE BETA CHAIN AND LEUCINE-RICH REPEAT-CONTAINING PROTEIN 47"/>
    <property type="match status" value="1"/>
</dbReference>
<dbReference type="AlphaFoldDB" id="A0A944H860"/>
<dbReference type="GO" id="GO:0000287">
    <property type="term" value="F:magnesium ion binding"/>
    <property type="evidence" value="ECO:0007669"/>
    <property type="project" value="UniProtKB-UniRule"/>
</dbReference>
<evidence type="ECO:0000256" key="13">
    <source>
        <dbReference type="ARBA" id="ARBA00023146"/>
    </source>
</evidence>
<dbReference type="PROSITE" id="PS50886">
    <property type="entry name" value="TRBD"/>
    <property type="match status" value="1"/>
</dbReference>
<dbReference type="FunFam" id="3.50.40.10:FF:000001">
    <property type="entry name" value="Phenylalanine--tRNA ligase beta subunit"/>
    <property type="match status" value="1"/>
</dbReference>
<comment type="subunit">
    <text evidence="3 15">Tetramer of two alpha and two beta subunits.</text>
</comment>
<evidence type="ECO:0000256" key="11">
    <source>
        <dbReference type="ARBA" id="ARBA00022884"/>
    </source>
</evidence>
<dbReference type="EC" id="6.1.1.20" evidence="15"/>
<keyword evidence="7 15" id="KW-0479">Metal-binding</keyword>
<dbReference type="CDD" id="cd02796">
    <property type="entry name" value="tRNA_bind_bactPheRS"/>
    <property type="match status" value="1"/>
</dbReference>
<dbReference type="FunFam" id="3.30.930.10:FF:000022">
    <property type="entry name" value="Phenylalanine--tRNA ligase beta subunit"/>
    <property type="match status" value="1"/>
</dbReference>
<dbReference type="InterPro" id="IPR005121">
    <property type="entry name" value="Fdx_antiC-bd"/>
</dbReference>
<dbReference type="FunFam" id="3.30.56.10:FF:000002">
    <property type="entry name" value="Phenylalanine--tRNA ligase beta subunit"/>
    <property type="match status" value="1"/>
</dbReference>
<keyword evidence="8 15" id="KW-0547">Nucleotide-binding</keyword>
<feature type="domain" description="TRNA-binding" evidence="17">
    <location>
        <begin position="39"/>
        <end position="147"/>
    </location>
</feature>
<dbReference type="InterPro" id="IPR045060">
    <property type="entry name" value="Phe-tRNA-ligase_IIc_bsu"/>
</dbReference>
<evidence type="ECO:0000256" key="15">
    <source>
        <dbReference type="HAMAP-Rule" id="MF_00283"/>
    </source>
</evidence>
<dbReference type="SMART" id="SM00874">
    <property type="entry name" value="B5"/>
    <property type="match status" value="1"/>
</dbReference>
<keyword evidence="4 15" id="KW-0963">Cytoplasm</keyword>
<evidence type="ECO:0000256" key="8">
    <source>
        <dbReference type="ARBA" id="ARBA00022741"/>
    </source>
</evidence>
<evidence type="ECO:0000256" key="12">
    <source>
        <dbReference type="ARBA" id="ARBA00022917"/>
    </source>
</evidence>
<dbReference type="Proteomes" id="UP000694660">
    <property type="component" value="Unassembled WGS sequence"/>
</dbReference>
<keyword evidence="9 15" id="KW-0067">ATP-binding</keyword>
<keyword evidence="5 16" id="KW-0820">tRNA-binding</keyword>
<feature type="domain" description="FDX-ACB" evidence="18">
    <location>
        <begin position="698"/>
        <end position="791"/>
    </location>
</feature>
<dbReference type="InterPro" id="IPR020825">
    <property type="entry name" value="Phe-tRNA_synthase-like_B3/B4"/>
</dbReference>
<protein>
    <recommendedName>
        <fullName evidence="15">Phenylalanine--tRNA ligase beta subunit</fullName>
        <ecNumber evidence="15">6.1.1.20</ecNumber>
    </recommendedName>
    <alternativeName>
        <fullName evidence="15">Phenylalanyl-tRNA synthetase beta subunit</fullName>
        <shortName evidence="15">PheRS</shortName>
    </alternativeName>
</protein>
<evidence type="ECO:0000259" key="19">
    <source>
        <dbReference type="PROSITE" id="PS51483"/>
    </source>
</evidence>
<comment type="similarity">
    <text evidence="2 15">Belongs to the phenylalanyl-tRNA synthetase beta subunit family. Type 1 subfamily.</text>
</comment>
<comment type="cofactor">
    <cofactor evidence="15">
        <name>Mg(2+)</name>
        <dbReference type="ChEBI" id="CHEBI:18420"/>
    </cofactor>
    <text evidence="15">Binds 2 magnesium ions per tetramer.</text>
</comment>
<evidence type="ECO:0000313" key="20">
    <source>
        <dbReference type="EMBL" id="MBT0961958.1"/>
    </source>
</evidence>
<dbReference type="InterPro" id="IPR005146">
    <property type="entry name" value="B3/B4_tRNA-bd"/>
</dbReference>
<dbReference type="Gene3D" id="3.30.70.380">
    <property type="entry name" value="Ferrodoxin-fold anticodon-binding domain"/>
    <property type="match status" value="1"/>
</dbReference>
<keyword evidence="6 15" id="KW-0436">Ligase</keyword>